<keyword evidence="2" id="KW-0812">Transmembrane</keyword>
<feature type="domain" description="Acyltransferase 3" evidence="4">
    <location>
        <begin position="267"/>
        <end position="655"/>
    </location>
</feature>
<proteinExistence type="predicted"/>
<organism evidence="5 6">
    <name type="scientific">Drosophila madeirensis</name>
    <name type="common">Fruit fly</name>
    <dbReference type="NCBI Taxonomy" id="30013"/>
    <lineage>
        <taxon>Eukaryota</taxon>
        <taxon>Metazoa</taxon>
        <taxon>Ecdysozoa</taxon>
        <taxon>Arthropoda</taxon>
        <taxon>Hexapoda</taxon>
        <taxon>Insecta</taxon>
        <taxon>Pterygota</taxon>
        <taxon>Neoptera</taxon>
        <taxon>Endopterygota</taxon>
        <taxon>Diptera</taxon>
        <taxon>Brachycera</taxon>
        <taxon>Muscomorpha</taxon>
        <taxon>Ephydroidea</taxon>
        <taxon>Drosophilidae</taxon>
        <taxon>Drosophila</taxon>
        <taxon>Sophophora</taxon>
    </lineage>
</organism>
<keyword evidence="6" id="KW-1185">Reference proteome</keyword>
<dbReference type="EMBL" id="AP029267">
    <property type="protein sequence ID" value="BFG06181.1"/>
    <property type="molecule type" value="Genomic_DNA"/>
</dbReference>
<feature type="region of interest" description="Disordered" evidence="1">
    <location>
        <begin position="684"/>
        <end position="705"/>
    </location>
</feature>
<feature type="transmembrane region" description="Helical" evidence="2">
    <location>
        <begin position="540"/>
        <end position="558"/>
    </location>
</feature>
<feature type="signal peptide" evidence="3">
    <location>
        <begin position="1"/>
        <end position="38"/>
    </location>
</feature>
<evidence type="ECO:0000256" key="2">
    <source>
        <dbReference type="SAM" id="Phobius"/>
    </source>
</evidence>
<keyword evidence="2" id="KW-0472">Membrane</keyword>
<dbReference type="Proteomes" id="UP001500889">
    <property type="component" value="Chromosome E"/>
</dbReference>
<accession>A0AAU9GEQ7</accession>
<evidence type="ECO:0000256" key="1">
    <source>
        <dbReference type="SAM" id="MobiDB-lite"/>
    </source>
</evidence>
<sequence>MPIDRRFPIVDLGVLPKMLRLLQSLALLASLHLAQTQAQANVSFDHFNLTLYKRLPALYQLDDYDLCLASDSRTYCLVYAEIVPNASSNLWQQIEDLSLDVKHRFRHDRLFRGVCLQRCQLDLLQLYDGGVQDVELSSYYSRVHGRSAEERLLNDPLVNSCLNQEFGQKFSLRVRSLIEYCVTSGESLPHDALDLTVYALLAALLLLTVCSSLYDHLLRKRNAQTGSHFYQQCPQQWNDQLLTSFSLLRNYYRLTLPHGSDFARDIRFFDAFRVIGVFVVILGHTLMVFMTVQIENPEFYEQFLYRFETAIFQNGSVFIQIFFVLSGFLLYVNFTSRQLVHPKSGTLDCIAVYFRVFFYRYFRLLPSLLALILFNGSFLVRLQSGPFWRHLTEAERVFCRTNWWKNVFFVTNHMMEDSCSHQTWYLAADMQLFELFLIVIIISKKHPLLTKPMYVALLLSAFGVPAVLTYLLKLDAVYHLRPETYRYLYFRESDTFYQIYPPFYTNLAGYLLGFLCGNLYLNQRQSGVNHRGQRKYELGLWLLVPAALGLLLSGYIFIKNDFEKPSLWLALYAGLYRNLWVLICGGFVYFMCGKVGGIAYRFCSLPVFRPLARLSFQVFLWHIVVLRVVAGYFRQPVYVTSFSLFGNVLVVFVLTHALAAFVALLLEYPMVEVVKCLFMTNKGTRKEPENSKSSEIQMETAKTAV</sequence>
<feature type="transmembrane region" description="Helical" evidence="2">
    <location>
        <begin position="311"/>
        <end position="334"/>
    </location>
</feature>
<feature type="transmembrane region" description="Helical" evidence="2">
    <location>
        <begin position="454"/>
        <end position="472"/>
    </location>
</feature>
<keyword evidence="3" id="KW-0732">Signal</keyword>
<feature type="transmembrane region" description="Helical" evidence="2">
    <location>
        <begin position="614"/>
        <end position="633"/>
    </location>
</feature>
<dbReference type="InterPro" id="IPR052728">
    <property type="entry name" value="O2_lipid_transport_reg"/>
</dbReference>
<keyword evidence="2" id="KW-1133">Transmembrane helix</keyword>
<reference evidence="5 6" key="1">
    <citation type="submission" date="2024-02" db="EMBL/GenBank/DDBJ databases">
        <title>A chromosome-level genome assembly of Drosophila madeirensis, a fruit fly species endemic to Madeira island.</title>
        <authorList>
            <person name="Tomihara K."/>
            <person name="Llopart A."/>
            <person name="Yamamoto D."/>
        </authorList>
    </citation>
    <scope>NUCLEOTIDE SEQUENCE [LARGE SCALE GENOMIC DNA]</scope>
    <source>
        <strain evidence="5 6">RF1</strain>
    </source>
</reference>
<feature type="transmembrane region" description="Helical" evidence="2">
    <location>
        <begin position="503"/>
        <end position="520"/>
    </location>
</feature>
<protein>
    <submittedName>
        <fullName evidence="5">Nose resistant to fluoxetine protein 6</fullName>
    </submittedName>
</protein>
<feature type="transmembrane region" description="Helical" evidence="2">
    <location>
        <begin position="424"/>
        <end position="442"/>
    </location>
</feature>
<dbReference type="Pfam" id="PF01757">
    <property type="entry name" value="Acyl_transf_3"/>
    <property type="match status" value="1"/>
</dbReference>
<feature type="transmembrane region" description="Helical" evidence="2">
    <location>
        <begin position="195"/>
        <end position="214"/>
    </location>
</feature>
<feature type="transmembrane region" description="Helical" evidence="2">
    <location>
        <begin position="645"/>
        <end position="666"/>
    </location>
</feature>
<dbReference type="AlphaFoldDB" id="A0AAU9GEQ7"/>
<evidence type="ECO:0000256" key="3">
    <source>
        <dbReference type="SAM" id="SignalP"/>
    </source>
</evidence>
<gene>
    <name evidence="5" type="ORF">DMAD_04753</name>
</gene>
<feature type="transmembrane region" description="Helical" evidence="2">
    <location>
        <begin position="271"/>
        <end position="291"/>
    </location>
</feature>
<feature type="chain" id="PRO_5043493753" evidence="3">
    <location>
        <begin position="39"/>
        <end position="705"/>
    </location>
</feature>
<dbReference type="InterPro" id="IPR002656">
    <property type="entry name" value="Acyl_transf_3_dom"/>
</dbReference>
<dbReference type="PANTHER" id="PTHR11161">
    <property type="entry name" value="O-ACYLTRANSFERASE"/>
    <property type="match status" value="1"/>
</dbReference>
<feature type="transmembrane region" description="Helical" evidence="2">
    <location>
        <begin position="361"/>
        <end position="380"/>
    </location>
</feature>
<evidence type="ECO:0000313" key="5">
    <source>
        <dbReference type="EMBL" id="BFG06181.1"/>
    </source>
</evidence>
<evidence type="ECO:0000259" key="4">
    <source>
        <dbReference type="Pfam" id="PF01757"/>
    </source>
</evidence>
<evidence type="ECO:0000313" key="6">
    <source>
        <dbReference type="Proteomes" id="UP001500889"/>
    </source>
</evidence>
<name>A0AAU9GEQ7_DROMD</name>
<dbReference type="PANTHER" id="PTHR11161:SF22">
    <property type="entry name" value="ACYLTRANSFERASE 3 DOMAIN-CONTAINING PROTEIN-RELATED"/>
    <property type="match status" value="1"/>
</dbReference>
<feature type="transmembrane region" description="Helical" evidence="2">
    <location>
        <begin position="578"/>
        <end position="602"/>
    </location>
</feature>
<dbReference type="GO" id="GO:0016747">
    <property type="term" value="F:acyltransferase activity, transferring groups other than amino-acyl groups"/>
    <property type="evidence" value="ECO:0007669"/>
    <property type="project" value="InterPro"/>
</dbReference>